<protein>
    <recommendedName>
        <fullName evidence="3">mannose-1-phosphate guanylyltransferase</fullName>
        <ecNumber evidence="3">2.7.7.13</ecNumber>
    </recommendedName>
</protein>
<dbReference type="PANTHER" id="PTHR22572">
    <property type="entry name" value="SUGAR-1-PHOSPHATE GUANYL TRANSFERASE"/>
    <property type="match status" value="1"/>
</dbReference>
<dbReference type="Gene3D" id="3.90.550.10">
    <property type="entry name" value="Spore Coat Polysaccharide Biosynthesis Protein SpsA, Chain A"/>
    <property type="match status" value="1"/>
</dbReference>
<keyword evidence="6" id="KW-0342">GTP-binding</keyword>
<reference evidence="10 11" key="1">
    <citation type="submission" date="2016-07" db="EMBL/GenBank/DDBJ databases">
        <title>Pervasive Adenine N6-methylation of Active Genes in Fungi.</title>
        <authorList>
            <consortium name="DOE Joint Genome Institute"/>
            <person name="Mondo S.J."/>
            <person name="Dannebaum R.O."/>
            <person name="Kuo R.C."/>
            <person name="Labutti K."/>
            <person name="Haridas S."/>
            <person name="Kuo A."/>
            <person name="Salamov A."/>
            <person name="Ahrendt S.R."/>
            <person name="Lipzen A."/>
            <person name="Sullivan W."/>
            <person name="Andreopoulos W.B."/>
            <person name="Clum A."/>
            <person name="Lindquist E."/>
            <person name="Daum C."/>
            <person name="Ramamoorthy G.K."/>
            <person name="Gryganskyi A."/>
            <person name="Culley D."/>
            <person name="Magnuson J.K."/>
            <person name="James T.Y."/>
            <person name="O'Malley M.A."/>
            <person name="Stajich J.E."/>
            <person name="Spatafora J.W."/>
            <person name="Visel A."/>
            <person name="Grigoriev I.V."/>
        </authorList>
    </citation>
    <scope>NUCLEOTIDE SEQUENCE [LARGE SCALE GENOMIC DNA]</scope>
    <source>
        <strain evidence="10 11">JEL800</strain>
    </source>
</reference>
<dbReference type="EC" id="2.7.7.13" evidence="3"/>
<feature type="domain" description="Nucleotidyl transferase" evidence="8">
    <location>
        <begin position="2"/>
        <end position="131"/>
    </location>
</feature>
<evidence type="ECO:0000256" key="5">
    <source>
        <dbReference type="ARBA" id="ARBA00022741"/>
    </source>
</evidence>
<evidence type="ECO:0000259" key="9">
    <source>
        <dbReference type="Pfam" id="PF25087"/>
    </source>
</evidence>
<sequence>MKALILVGGFGTRLRPLTFTKPKPLVEFANRHMILHQIEALAKIGVKDVILAVNYQPDVMVQAMHEVEEQFNIKIHFSIEPEPLGTDDEVFFVLNSDVICEFPFEGLLAFHKSHGCEGTLMTTRVEDPSKFEWVGDQINAGIYIFTTEILKRIENRPMSIEKDVFPNMAKDGQLHCIPLQGFWADVGQPKDFLTGTGLYLNSLAEQGSKQLAPKSATIVGNVLIHETAVIGENCRIGPDVTIGPGVKVGNGVRLNRSVLMKNAVVKDNAWVHNSIIGWHSSVGRWARLDNTTVLGEDVHVADEVFVNGGSVLPHKSVSANIMSPQIVM</sequence>
<dbReference type="InterPro" id="IPR029044">
    <property type="entry name" value="Nucleotide-diphossugar_trans"/>
</dbReference>
<dbReference type="CDD" id="cd06425">
    <property type="entry name" value="M1P_guanylylT_B_like_N"/>
    <property type="match status" value="1"/>
</dbReference>
<accession>A0A1Y2CK59</accession>
<feature type="domain" description="Mannose-1-phosphate guanyltransferase C-terminal" evidence="9">
    <location>
        <begin position="218"/>
        <end position="327"/>
    </location>
</feature>
<comment type="pathway">
    <text evidence="1">Nucleotide-sugar biosynthesis; GDP-alpha-D-mannose biosynthesis; GDP-alpha-D-mannose from alpha-D-mannose 1-phosphate (GTP route): step 1/1.</text>
</comment>
<evidence type="ECO:0000256" key="7">
    <source>
        <dbReference type="ARBA" id="ARBA00047343"/>
    </source>
</evidence>
<dbReference type="InterPro" id="IPR050486">
    <property type="entry name" value="Mannose-1P_guanyltransferase"/>
</dbReference>
<evidence type="ECO:0000256" key="4">
    <source>
        <dbReference type="ARBA" id="ARBA00022679"/>
    </source>
</evidence>
<dbReference type="Proteomes" id="UP000193642">
    <property type="component" value="Unassembled WGS sequence"/>
</dbReference>
<evidence type="ECO:0000313" key="11">
    <source>
        <dbReference type="Proteomes" id="UP000193642"/>
    </source>
</evidence>
<keyword evidence="11" id="KW-1185">Reference proteome</keyword>
<dbReference type="AlphaFoldDB" id="A0A1Y2CK59"/>
<dbReference type="Gene3D" id="2.160.10.10">
    <property type="entry name" value="Hexapeptide repeat proteins"/>
    <property type="match status" value="1"/>
</dbReference>
<dbReference type="Pfam" id="PF25087">
    <property type="entry name" value="GMPPB_C"/>
    <property type="match status" value="1"/>
</dbReference>
<gene>
    <name evidence="10" type="ORF">BCR33DRAFT_783113</name>
</gene>
<evidence type="ECO:0000256" key="2">
    <source>
        <dbReference type="ARBA" id="ARBA00007274"/>
    </source>
</evidence>
<feature type="domain" description="Nucleotidyl transferase" evidence="8">
    <location>
        <begin position="137"/>
        <end position="196"/>
    </location>
</feature>
<proteinExistence type="inferred from homology"/>
<keyword evidence="4 10" id="KW-0808">Transferase</keyword>
<dbReference type="UniPathway" id="UPA00126">
    <property type="reaction ID" value="UER00930"/>
</dbReference>
<evidence type="ECO:0000259" key="8">
    <source>
        <dbReference type="Pfam" id="PF00483"/>
    </source>
</evidence>
<name>A0A1Y2CK59_9FUNG</name>
<evidence type="ECO:0000313" key="10">
    <source>
        <dbReference type="EMBL" id="ORY47376.1"/>
    </source>
</evidence>
<dbReference type="EMBL" id="MCGO01000014">
    <property type="protein sequence ID" value="ORY47376.1"/>
    <property type="molecule type" value="Genomic_DNA"/>
</dbReference>
<keyword evidence="5" id="KW-0547">Nucleotide-binding</keyword>
<dbReference type="STRING" id="329046.A0A1Y2CK59"/>
<dbReference type="GO" id="GO:0009298">
    <property type="term" value="P:GDP-mannose biosynthetic process"/>
    <property type="evidence" value="ECO:0007669"/>
    <property type="project" value="UniProtKB-UniPathway"/>
</dbReference>
<comment type="catalytic activity">
    <reaction evidence="7">
        <text>alpha-D-mannose 1-phosphate + GTP + H(+) = GDP-alpha-D-mannose + diphosphate</text>
        <dbReference type="Rhea" id="RHEA:15229"/>
        <dbReference type="ChEBI" id="CHEBI:15378"/>
        <dbReference type="ChEBI" id="CHEBI:33019"/>
        <dbReference type="ChEBI" id="CHEBI:37565"/>
        <dbReference type="ChEBI" id="CHEBI:57527"/>
        <dbReference type="ChEBI" id="CHEBI:58409"/>
        <dbReference type="EC" id="2.7.7.13"/>
    </reaction>
</comment>
<evidence type="ECO:0000256" key="1">
    <source>
        <dbReference type="ARBA" id="ARBA00004823"/>
    </source>
</evidence>
<dbReference type="GO" id="GO:0005525">
    <property type="term" value="F:GTP binding"/>
    <property type="evidence" value="ECO:0007669"/>
    <property type="project" value="UniProtKB-KW"/>
</dbReference>
<dbReference type="InterPro" id="IPR045233">
    <property type="entry name" value="GMPPB_N"/>
</dbReference>
<dbReference type="InterPro" id="IPR005835">
    <property type="entry name" value="NTP_transferase_dom"/>
</dbReference>
<organism evidence="10 11">
    <name type="scientific">Rhizoclosmatium globosum</name>
    <dbReference type="NCBI Taxonomy" id="329046"/>
    <lineage>
        <taxon>Eukaryota</taxon>
        <taxon>Fungi</taxon>
        <taxon>Fungi incertae sedis</taxon>
        <taxon>Chytridiomycota</taxon>
        <taxon>Chytridiomycota incertae sedis</taxon>
        <taxon>Chytridiomycetes</taxon>
        <taxon>Chytridiales</taxon>
        <taxon>Chytriomycetaceae</taxon>
        <taxon>Rhizoclosmatium</taxon>
    </lineage>
</organism>
<evidence type="ECO:0000256" key="3">
    <source>
        <dbReference type="ARBA" id="ARBA00012387"/>
    </source>
</evidence>
<dbReference type="GO" id="GO:0004475">
    <property type="term" value="F:mannose-1-phosphate guanylyltransferase (GTP) activity"/>
    <property type="evidence" value="ECO:0007669"/>
    <property type="project" value="UniProtKB-EC"/>
</dbReference>
<evidence type="ECO:0000256" key="6">
    <source>
        <dbReference type="ARBA" id="ARBA00023134"/>
    </source>
</evidence>
<dbReference type="SUPFAM" id="SSF53448">
    <property type="entry name" value="Nucleotide-diphospho-sugar transferases"/>
    <property type="match status" value="1"/>
</dbReference>
<dbReference type="OrthoDB" id="1733332at2759"/>
<dbReference type="InterPro" id="IPR056729">
    <property type="entry name" value="GMPPB_C"/>
</dbReference>
<comment type="similarity">
    <text evidence="2">Belongs to the transferase hexapeptide repeat family.</text>
</comment>
<dbReference type="Pfam" id="PF00483">
    <property type="entry name" value="NTP_transferase"/>
    <property type="match status" value="2"/>
</dbReference>
<comment type="caution">
    <text evidence="10">The sequence shown here is derived from an EMBL/GenBank/DDBJ whole genome shotgun (WGS) entry which is preliminary data.</text>
</comment>